<comment type="caution">
    <text evidence="1">The sequence shown here is derived from an EMBL/GenBank/DDBJ whole genome shotgun (WGS) entry which is preliminary data.</text>
</comment>
<name>A0A4Q2V2J5_FUSOX</name>
<proteinExistence type="predicted"/>
<feature type="non-terminal residue" evidence="1">
    <location>
        <position position="1"/>
    </location>
</feature>
<sequence length="98" mass="11298">TLLAGAKTILSCYDKIPDDLCKLLIDQRRVEAKTWDQLFKDQDAPFPIGNGERWQADNLYSVPQVPRDEVTHQSHQADHVRPTNQEIDKYALDLRLLP</sequence>
<organism evidence="1 2">
    <name type="scientific">Fusarium oxysporum f. sp. narcissi</name>
    <dbReference type="NCBI Taxonomy" id="451672"/>
    <lineage>
        <taxon>Eukaryota</taxon>
        <taxon>Fungi</taxon>
        <taxon>Dikarya</taxon>
        <taxon>Ascomycota</taxon>
        <taxon>Pezizomycotina</taxon>
        <taxon>Sordariomycetes</taxon>
        <taxon>Hypocreomycetidae</taxon>
        <taxon>Hypocreales</taxon>
        <taxon>Nectriaceae</taxon>
        <taxon>Fusarium</taxon>
        <taxon>Fusarium oxysporum species complex</taxon>
    </lineage>
</organism>
<reference evidence="1 2" key="1">
    <citation type="submission" date="2016-12" db="EMBL/GenBank/DDBJ databases">
        <title>Draft genome sequence of Fusarium oxysporum causing rot on Narcissus.</title>
        <authorList>
            <person name="Armitage A.D."/>
            <person name="Taylor A."/>
            <person name="Clarkson J.P."/>
            <person name="Harrison R.J."/>
            <person name="Jackson A.C."/>
        </authorList>
    </citation>
    <scope>NUCLEOTIDE SEQUENCE [LARGE SCALE GENOMIC DNA]</scope>
    <source>
        <strain evidence="1 2">N139</strain>
    </source>
</reference>
<gene>
    <name evidence="1" type="ORF">BFJ63_vAg18601</name>
</gene>
<accession>A0A4Q2V2J5</accession>
<protein>
    <submittedName>
        <fullName evidence="1">Uncharacterized protein</fullName>
    </submittedName>
</protein>
<evidence type="ECO:0000313" key="2">
    <source>
        <dbReference type="Proteomes" id="UP000290540"/>
    </source>
</evidence>
<evidence type="ECO:0000313" key="1">
    <source>
        <dbReference type="EMBL" id="RYC78523.1"/>
    </source>
</evidence>
<dbReference type="Proteomes" id="UP000290540">
    <property type="component" value="Unassembled WGS sequence"/>
</dbReference>
<dbReference type="EMBL" id="MQTW01001088">
    <property type="protein sequence ID" value="RYC78523.1"/>
    <property type="molecule type" value="Genomic_DNA"/>
</dbReference>
<dbReference type="AlphaFoldDB" id="A0A4Q2V2J5"/>